<keyword evidence="2" id="KW-1185">Reference proteome</keyword>
<sequence>MSLNEQYIQQRNITPTTLNNTLHKSRSFTGSSSSTGNSRISSLGGSNFPMNLGLRFPSNGSSRTTNTAASTSSASRPTIVNYNNLPSFLNSQSTAFSKNNRVRSASNTTSNNINDLPFLPREKLVDKGLFPNVNTAIFPLGSAPNKYGTSNNLYRNLSSNGFLSSTALLATNSRPNTRDSNITQPQQDVNAKKSTDQMDPEAEFMNFLKYLAIITYRLGKKAFVWILFILSFICSYIVKFIDGIPNPKPLEKATGSEQHQMNDTLTGFGESTPILNRPGSSDKFSSLMSKLVPTNLATALIPESSSSTPGSVDTPSPKKNKKKLRFNGIASKSKISELAEKLNQSSVQNSTALDDEYPDSDNDSVVIYKTRLTKEAEQIKKGNEQYGAFFFKSQAEKQLPILKPRLQRASTPESSTKFAIDVTESIKNLLKAPKNDMQLQTRLKPAFNKSSLRFQDLECLKDDKVDYVENLESTELFKEYQKIIRDRLKMREWLQSAKEPAHHIAELKSDQLLQVESWWDPNRPAGELVIDKFNIDIRVRDLKTLSDRHWLNDSVIDFYMKLLKNRSDQAQGTIPQIHVFSTHFYSNLSSRGYTSVKKWAKKAKVDVTKLDYVFVPVNLHGSHWALGMVDNKHKVIAYYDSLHGFGDEICGMLKYYMVEETKKTYCGKVIVDYDSYEVVTQAVTPKQENGFDCGVFTCTAVKYLAEERPLVYGQVDMPVLRRRMAYEIITGELLKE</sequence>
<accession>A0ACB5SZK9</accession>
<evidence type="ECO:0000313" key="1">
    <source>
        <dbReference type="EMBL" id="GME77647.1"/>
    </source>
</evidence>
<evidence type="ECO:0000313" key="2">
    <source>
        <dbReference type="Proteomes" id="UP001165064"/>
    </source>
</evidence>
<comment type="caution">
    <text evidence="1">The sequence shown here is derived from an EMBL/GenBank/DDBJ whole genome shotgun (WGS) entry which is preliminary data.</text>
</comment>
<dbReference type="EMBL" id="BSXS01001924">
    <property type="protein sequence ID" value="GME77647.1"/>
    <property type="molecule type" value="Genomic_DNA"/>
</dbReference>
<dbReference type="Proteomes" id="UP001165064">
    <property type="component" value="Unassembled WGS sequence"/>
</dbReference>
<name>A0ACB5SZK9_AMBMO</name>
<reference evidence="1" key="1">
    <citation type="submission" date="2023-04" db="EMBL/GenBank/DDBJ databases">
        <title>Ambrosiozyma monospora NBRC 10751.</title>
        <authorList>
            <person name="Ichikawa N."/>
            <person name="Sato H."/>
            <person name="Tonouchi N."/>
        </authorList>
    </citation>
    <scope>NUCLEOTIDE SEQUENCE</scope>
    <source>
        <strain evidence="1">NBRC 10751</strain>
    </source>
</reference>
<gene>
    <name evidence="1" type="ORF">Amon02_000311000</name>
</gene>
<protein>
    <submittedName>
        <fullName evidence="1">Unnamed protein product</fullName>
    </submittedName>
</protein>
<organism evidence="1 2">
    <name type="scientific">Ambrosiozyma monospora</name>
    <name type="common">Yeast</name>
    <name type="synonym">Endomycopsis monosporus</name>
    <dbReference type="NCBI Taxonomy" id="43982"/>
    <lineage>
        <taxon>Eukaryota</taxon>
        <taxon>Fungi</taxon>
        <taxon>Dikarya</taxon>
        <taxon>Ascomycota</taxon>
        <taxon>Saccharomycotina</taxon>
        <taxon>Pichiomycetes</taxon>
        <taxon>Pichiales</taxon>
        <taxon>Pichiaceae</taxon>
        <taxon>Ambrosiozyma</taxon>
    </lineage>
</organism>
<proteinExistence type="predicted"/>